<evidence type="ECO:0000256" key="6">
    <source>
        <dbReference type="ARBA" id="ARBA00022839"/>
    </source>
</evidence>
<dbReference type="InterPro" id="IPR044876">
    <property type="entry name" value="HRDC_dom_sf"/>
</dbReference>
<dbReference type="GO" id="GO:0000175">
    <property type="term" value="F:3'-5'-RNA exonuclease activity"/>
    <property type="evidence" value="ECO:0007669"/>
    <property type="project" value="InterPro"/>
</dbReference>
<dbReference type="SMART" id="SM00341">
    <property type="entry name" value="HRDC"/>
    <property type="match status" value="1"/>
</dbReference>
<evidence type="ECO:0000256" key="2">
    <source>
        <dbReference type="ARBA" id="ARBA00022552"/>
    </source>
</evidence>
<dbReference type="SMART" id="SM00474">
    <property type="entry name" value="35EXOc"/>
    <property type="match status" value="1"/>
</dbReference>
<keyword evidence="5" id="KW-0271">Exosome</keyword>
<keyword evidence="12" id="KW-1185">Reference proteome</keyword>
<proteinExistence type="inferred from homology"/>
<dbReference type="AlphaFoldDB" id="A0A6P7SZA3"/>
<evidence type="ECO:0000259" key="11">
    <source>
        <dbReference type="PROSITE" id="PS50967"/>
    </source>
</evidence>
<keyword evidence="2" id="KW-0698">rRNA processing</keyword>
<dbReference type="GO" id="GO:0071036">
    <property type="term" value="P:nuclear polyadenylation-dependent snoRNA catabolic process"/>
    <property type="evidence" value="ECO:0007669"/>
    <property type="project" value="TreeGrafter"/>
</dbReference>
<feature type="region of interest" description="Disordered" evidence="10">
    <location>
        <begin position="689"/>
        <end position="720"/>
    </location>
</feature>
<organism evidence="12 13">
    <name type="scientific">Octopus sinensis</name>
    <name type="common">East Asian common octopus</name>
    <dbReference type="NCBI Taxonomy" id="2607531"/>
    <lineage>
        <taxon>Eukaryota</taxon>
        <taxon>Metazoa</taxon>
        <taxon>Spiralia</taxon>
        <taxon>Lophotrochozoa</taxon>
        <taxon>Mollusca</taxon>
        <taxon>Cephalopoda</taxon>
        <taxon>Coleoidea</taxon>
        <taxon>Octopodiformes</taxon>
        <taxon>Octopoda</taxon>
        <taxon>Incirrata</taxon>
        <taxon>Octopodidae</taxon>
        <taxon>Octopus</taxon>
    </lineage>
</organism>
<dbReference type="InterPro" id="IPR036397">
    <property type="entry name" value="RNaseH_sf"/>
</dbReference>
<evidence type="ECO:0000256" key="4">
    <source>
        <dbReference type="ARBA" id="ARBA00022801"/>
    </source>
</evidence>
<dbReference type="InterPro" id="IPR049559">
    <property type="entry name" value="Rrp6p-like_exo"/>
</dbReference>
<dbReference type="GO" id="GO:0000467">
    <property type="term" value="P:exonucleolytic trimming to generate mature 3'-end of 5.8S rRNA from tricistronic rRNA transcript (SSU-rRNA, 5.8S rRNA, LSU-rRNA)"/>
    <property type="evidence" value="ECO:0007669"/>
    <property type="project" value="InterPro"/>
</dbReference>
<dbReference type="InterPro" id="IPR002121">
    <property type="entry name" value="HRDC_dom"/>
</dbReference>
<dbReference type="Pfam" id="PF00570">
    <property type="entry name" value="HRDC"/>
    <property type="match status" value="1"/>
</dbReference>
<evidence type="ECO:0000256" key="10">
    <source>
        <dbReference type="SAM" id="MobiDB-lite"/>
    </source>
</evidence>
<protein>
    <recommendedName>
        <fullName evidence="9">Exosome complex component 10 homolog</fullName>
    </recommendedName>
</protein>
<dbReference type="PANTHER" id="PTHR12124:SF47">
    <property type="entry name" value="EXOSOME COMPONENT 10"/>
    <property type="match status" value="1"/>
</dbReference>
<dbReference type="KEGG" id="osn:115218093"/>
<accession>A0A6P7SZA3</accession>
<dbReference type="GO" id="GO:0071037">
    <property type="term" value="P:nuclear polyadenylation-dependent snRNA catabolic process"/>
    <property type="evidence" value="ECO:0007669"/>
    <property type="project" value="TreeGrafter"/>
</dbReference>
<dbReference type="Gene3D" id="3.30.420.10">
    <property type="entry name" value="Ribonuclease H-like superfamily/Ribonuclease H"/>
    <property type="match status" value="1"/>
</dbReference>
<evidence type="ECO:0000313" key="12">
    <source>
        <dbReference type="Proteomes" id="UP000515154"/>
    </source>
</evidence>
<evidence type="ECO:0000256" key="8">
    <source>
        <dbReference type="ARBA" id="ARBA00043957"/>
    </source>
</evidence>
<dbReference type="Pfam" id="PF08066">
    <property type="entry name" value="PMC2NT"/>
    <property type="match status" value="1"/>
</dbReference>
<comment type="subcellular location">
    <subcellularLocation>
        <location evidence="1">Nucleus</location>
    </subcellularLocation>
</comment>
<evidence type="ECO:0000256" key="9">
    <source>
        <dbReference type="ARBA" id="ARBA00070365"/>
    </source>
</evidence>
<dbReference type="GO" id="GO:0000166">
    <property type="term" value="F:nucleotide binding"/>
    <property type="evidence" value="ECO:0007669"/>
    <property type="project" value="InterPro"/>
</dbReference>
<dbReference type="GO" id="GO:0000176">
    <property type="term" value="C:nuclear exosome (RNase complex)"/>
    <property type="evidence" value="ECO:0007669"/>
    <property type="project" value="InterPro"/>
</dbReference>
<dbReference type="CDD" id="cd06147">
    <property type="entry name" value="Rrp6p_like_exo"/>
    <property type="match status" value="1"/>
</dbReference>
<comment type="similarity">
    <text evidence="8">Belongs to the exosome component 10/RRP6 family.</text>
</comment>
<feature type="domain" description="HRDC" evidence="11">
    <location>
        <begin position="473"/>
        <end position="553"/>
    </location>
</feature>
<keyword evidence="3" id="KW-0540">Nuclease</keyword>
<dbReference type="GO" id="GO:0071044">
    <property type="term" value="P:histone mRNA catabolic process"/>
    <property type="evidence" value="ECO:0007669"/>
    <property type="project" value="TreeGrafter"/>
</dbReference>
<evidence type="ECO:0000256" key="3">
    <source>
        <dbReference type="ARBA" id="ARBA00022722"/>
    </source>
</evidence>
<evidence type="ECO:0000313" key="13">
    <source>
        <dbReference type="RefSeq" id="XP_029643739.1"/>
    </source>
</evidence>
<evidence type="ECO:0000256" key="5">
    <source>
        <dbReference type="ARBA" id="ARBA00022835"/>
    </source>
</evidence>
<dbReference type="FunFam" id="3.30.420.10:FF:000059">
    <property type="entry name" value="Exosome complex exonuclease Rrp6"/>
    <property type="match status" value="1"/>
</dbReference>
<dbReference type="GO" id="GO:0071039">
    <property type="term" value="P:nuclear polyadenylation-dependent CUT catabolic process"/>
    <property type="evidence" value="ECO:0007669"/>
    <property type="project" value="TreeGrafter"/>
</dbReference>
<keyword evidence="4" id="KW-0378">Hydrolase</keyword>
<dbReference type="GO" id="GO:0005730">
    <property type="term" value="C:nucleolus"/>
    <property type="evidence" value="ECO:0007669"/>
    <property type="project" value="TreeGrafter"/>
</dbReference>
<dbReference type="GO" id="GO:0071051">
    <property type="term" value="P:poly(A)-dependent snoRNA 3'-end processing"/>
    <property type="evidence" value="ECO:0007669"/>
    <property type="project" value="TreeGrafter"/>
</dbReference>
<evidence type="ECO:0000256" key="1">
    <source>
        <dbReference type="ARBA" id="ARBA00004123"/>
    </source>
</evidence>
<dbReference type="InterPro" id="IPR045092">
    <property type="entry name" value="Rrp6-like"/>
</dbReference>
<sequence>MAENTNGTKTEMTTESSNEVEDIGVYTQKVLQTVLQCVKSSNALPAEGDDYDFYSSFPGFQEIMEIEGKRILHIIQNIMKHQLVKGSVVGESQSSTEIEDRFEHIIDANDQLLEKIGNLLDEASGIKKQENTLVITNFKPKQTNIASWNKKQSPANTPAAPNNYRLITGRQLVRPQTKFTDDIDNSNSSFVPRIRRKPNALKSLEESLKVDANAENISDPDFSYPHPYAYELEHWKAMDHQLQKSEAKFPKPITETSLGYIDTVGKLEDLCRDLAKEEVIAVDLEHHSYRTFQGLTCLMQISTYDQDFIIDTLELRKELELLNDVFTDPKIVKVFHGANCDVDWLQRDFGIYVVNMFDTGQASRILNYERFSLSYLMERYCQKEIDKQYRLADWRIRPLPDVLINYAREDTHYLLYIYNCMKNELIEKGNLNKNLVKAVLQRSTEICKKVYTKPIYNDESYQVLYKKSRKTFNPQQMFALKKMHSWREKTARSQDESLNYVLPNHMLLQIAEILPRERQGVLACCNPIPPLIRQYLQEIHGYVLEARDITIVKQRGVVPEKKESVSIDPKYDMNKLLEYPHDLSHQINNKDNEPDNFEDTLMANKLNGAELSDNSIMNLKEHPFLSAFDWFSAKNSQNKNIAADLKESFKSPFTMFFPVNQSEEENSKSTDVEIEKHWKLLKKQKPKKKICSESTSNKETELSVNDESPQEDPGEIIPLSFRPPLKKKLMKKMARMEEERKKMKMMVPEDTIETVEISDSENSDVEIIEEKISPSVNISKEPGRFGKKNLTDINPFNYEDVNLKMFSATGTFGGRLSEKLLKQSKKNLRNKFKKSKGKMV</sequence>
<dbReference type="Proteomes" id="UP000515154">
    <property type="component" value="Linkage group LG12"/>
</dbReference>
<dbReference type="GO" id="GO:0071038">
    <property type="term" value="P:TRAMP-dependent tRNA surveillance pathway"/>
    <property type="evidence" value="ECO:0007669"/>
    <property type="project" value="TreeGrafter"/>
</dbReference>
<dbReference type="InterPro" id="IPR002562">
    <property type="entry name" value="3'-5'_exonuclease_dom"/>
</dbReference>
<dbReference type="Gene3D" id="1.10.150.80">
    <property type="entry name" value="HRDC domain"/>
    <property type="match status" value="1"/>
</dbReference>
<gene>
    <name evidence="13" type="primary">LOC115218093</name>
</gene>
<keyword evidence="6" id="KW-0269">Exonuclease</keyword>
<dbReference type="InterPro" id="IPR012337">
    <property type="entry name" value="RNaseH-like_sf"/>
</dbReference>
<reference evidence="13" key="1">
    <citation type="submission" date="2025-08" db="UniProtKB">
        <authorList>
            <consortium name="RefSeq"/>
        </authorList>
    </citation>
    <scope>IDENTIFICATION</scope>
</reference>
<keyword evidence="7" id="KW-0539">Nucleus</keyword>
<evidence type="ECO:0000256" key="7">
    <source>
        <dbReference type="ARBA" id="ARBA00023242"/>
    </source>
</evidence>
<dbReference type="Pfam" id="PF01612">
    <property type="entry name" value="DNA_pol_A_exo1"/>
    <property type="match status" value="1"/>
</dbReference>
<dbReference type="GO" id="GO:0003727">
    <property type="term" value="F:single-stranded RNA binding"/>
    <property type="evidence" value="ECO:0007669"/>
    <property type="project" value="TreeGrafter"/>
</dbReference>
<dbReference type="PANTHER" id="PTHR12124">
    <property type="entry name" value="POLYMYOSITIS/SCLERODERMA AUTOANTIGEN-RELATED"/>
    <property type="match status" value="1"/>
</dbReference>
<dbReference type="GO" id="GO:0071035">
    <property type="term" value="P:nuclear polyadenylation-dependent rRNA catabolic process"/>
    <property type="evidence" value="ECO:0007669"/>
    <property type="project" value="TreeGrafter"/>
</dbReference>
<dbReference type="InterPro" id="IPR010997">
    <property type="entry name" value="HRDC-like_sf"/>
</dbReference>
<dbReference type="SUPFAM" id="SSF53098">
    <property type="entry name" value="Ribonuclease H-like"/>
    <property type="match status" value="1"/>
</dbReference>
<name>A0A6P7SZA3_9MOLL</name>
<dbReference type="RefSeq" id="XP_029643739.1">
    <property type="nucleotide sequence ID" value="XM_029787879.2"/>
</dbReference>
<dbReference type="SUPFAM" id="SSF47819">
    <property type="entry name" value="HRDC-like"/>
    <property type="match status" value="1"/>
</dbReference>
<dbReference type="InterPro" id="IPR012588">
    <property type="entry name" value="Exosome-assoc_fac_Rrp6_N"/>
</dbReference>
<dbReference type="PROSITE" id="PS50967">
    <property type="entry name" value="HRDC"/>
    <property type="match status" value="1"/>
</dbReference>
<dbReference type="GO" id="GO:0071040">
    <property type="term" value="P:nuclear polyadenylation-dependent antisense transcript catabolic process"/>
    <property type="evidence" value="ECO:0007669"/>
    <property type="project" value="TreeGrafter"/>
</dbReference>
<dbReference type="FunFam" id="1.10.150.80:FF:000001">
    <property type="entry name" value="Putative exosome component 10"/>
    <property type="match status" value="1"/>
</dbReference>